<proteinExistence type="predicted"/>
<reference evidence="2" key="2">
    <citation type="journal article" date="2007" name="Science">
        <title>Draft genome sequence of the sexually transmitted pathogen Trichomonas vaginalis.</title>
        <authorList>
            <person name="Carlton J.M."/>
            <person name="Hirt R.P."/>
            <person name="Silva J.C."/>
            <person name="Delcher A.L."/>
            <person name="Schatz M."/>
            <person name="Zhao Q."/>
            <person name="Wortman J.R."/>
            <person name="Bidwell S.L."/>
            <person name="Alsmark U.C.M."/>
            <person name="Besteiro S."/>
            <person name="Sicheritz-Ponten T."/>
            <person name="Noel C.J."/>
            <person name="Dacks J.B."/>
            <person name="Foster P.G."/>
            <person name="Simillion C."/>
            <person name="Van de Peer Y."/>
            <person name="Miranda-Saavedra D."/>
            <person name="Barton G.J."/>
            <person name="Westrop G.D."/>
            <person name="Mueller S."/>
            <person name="Dessi D."/>
            <person name="Fiori P.L."/>
            <person name="Ren Q."/>
            <person name="Paulsen I."/>
            <person name="Zhang H."/>
            <person name="Bastida-Corcuera F.D."/>
            <person name="Simoes-Barbosa A."/>
            <person name="Brown M.T."/>
            <person name="Hayes R.D."/>
            <person name="Mukherjee M."/>
            <person name="Okumura C.Y."/>
            <person name="Schneider R."/>
            <person name="Smith A.J."/>
            <person name="Vanacova S."/>
            <person name="Villalvazo M."/>
            <person name="Haas B.J."/>
            <person name="Pertea M."/>
            <person name="Feldblyum T.V."/>
            <person name="Utterback T.R."/>
            <person name="Shu C.L."/>
            <person name="Osoegawa K."/>
            <person name="de Jong P.J."/>
            <person name="Hrdy I."/>
            <person name="Horvathova L."/>
            <person name="Zubacova Z."/>
            <person name="Dolezal P."/>
            <person name="Malik S.B."/>
            <person name="Logsdon J.M. Jr."/>
            <person name="Henze K."/>
            <person name="Gupta A."/>
            <person name="Wang C.C."/>
            <person name="Dunne R.L."/>
            <person name="Upcroft J.A."/>
            <person name="Upcroft P."/>
            <person name="White O."/>
            <person name="Salzberg S.L."/>
            <person name="Tang P."/>
            <person name="Chiu C.-H."/>
            <person name="Lee Y.-S."/>
            <person name="Embley T.M."/>
            <person name="Coombs G.H."/>
            <person name="Mottram J.C."/>
            <person name="Tachezy J."/>
            <person name="Fraser-Liggett C.M."/>
            <person name="Johnson P.J."/>
        </authorList>
    </citation>
    <scope>NUCLEOTIDE SEQUENCE [LARGE SCALE GENOMIC DNA]</scope>
    <source>
        <strain evidence="2">G3</strain>
    </source>
</reference>
<feature type="coiled-coil region" evidence="1">
    <location>
        <begin position="20"/>
        <end position="54"/>
    </location>
</feature>
<evidence type="ECO:0000313" key="3">
    <source>
        <dbReference type="Proteomes" id="UP000001542"/>
    </source>
</evidence>
<dbReference type="VEuPathDB" id="TrichDB:TVAG_046350"/>
<dbReference type="SMR" id="A2DMK4"/>
<dbReference type="KEGG" id="tva:5463939"/>
<evidence type="ECO:0000256" key="1">
    <source>
        <dbReference type="SAM" id="Coils"/>
    </source>
</evidence>
<keyword evidence="3" id="KW-1185">Reference proteome</keyword>
<organism evidence="2 3">
    <name type="scientific">Trichomonas vaginalis (strain ATCC PRA-98 / G3)</name>
    <dbReference type="NCBI Taxonomy" id="412133"/>
    <lineage>
        <taxon>Eukaryota</taxon>
        <taxon>Metamonada</taxon>
        <taxon>Parabasalia</taxon>
        <taxon>Trichomonadida</taxon>
        <taxon>Trichomonadidae</taxon>
        <taxon>Trichomonas</taxon>
    </lineage>
</organism>
<dbReference type="Proteomes" id="UP000001542">
    <property type="component" value="Unassembled WGS sequence"/>
</dbReference>
<reference evidence="2" key="1">
    <citation type="submission" date="2006-10" db="EMBL/GenBank/DDBJ databases">
        <authorList>
            <person name="Amadeo P."/>
            <person name="Zhao Q."/>
            <person name="Wortman J."/>
            <person name="Fraser-Liggett C."/>
            <person name="Carlton J."/>
        </authorList>
    </citation>
    <scope>NUCLEOTIDE SEQUENCE</scope>
    <source>
        <strain evidence="2">G3</strain>
    </source>
</reference>
<dbReference type="VEuPathDB" id="TrichDB:TVAGG3_0336240"/>
<keyword evidence="1" id="KW-0175">Coiled coil</keyword>
<dbReference type="RefSeq" id="XP_001579417.1">
    <property type="nucleotide sequence ID" value="XM_001579367.1"/>
</dbReference>
<gene>
    <name evidence="2" type="ORF">TVAG_046350</name>
</gene>
<dbReference type="InParanoid" id="A2DMK4"/>
<feature type="coiled-coil region" evidence="1">
    <location>
        <begin position="275"/>
        <end position="334"/>
    </location>
</feature>
<dbReference type="AlphaFoldDB" id="A2DMK4"/>
<evidence type="ECO:0000313" key="2">
    <source>
        <dbReference type="EMBL" id="EAY18431.1"/>
    </source>
</evidence>
<protein>
    <submittedName>
        <fullName evidence="2">Uncharacterized protein</fullName>
    </submittedName>
</protein>
<dbReference type="EMBL" id="DS113219">
    <property type="protein sequence ID" value="EAY18431.1"/>
    <property type="molecule type" value="Genomic_DNA"/>
</dbReference>
<name>A2DMK4_TRIV3</name>
<accession>A2DMK4</accession>
<sequence>MIPDEFVKTKRAIKEHVTTLHQYSSDIKKKDELIAFLEQNCKTIESKLNRQIDTMSHMQESMISQCDDQSPIETTKQSIIDEENANLEKLYQNLCQTNDLIHEKIALITDNIERIKKENQYLLEMNNITESPTRNQQDTIEDLDYGVDDDDFDTMEEKYNEILENIIKTKAYISQMNVNSCSHKKMHQDISKLISNLQEQIYLENQSFKQKIKKMSNDIVSNNDDSICQLSMTNNIDFEKHKLLLSKKKLSKKIEDTCEELDTILSAKDLFTEKQNALIDKIEKTKQEKMEFNKKFDDARIKNLKLVKDHKYSISAMRNDIEELKLQNKHEKTLMQLSYSKINQLECQISNVISSLYDEELKERRIIANNKVSSLSEATNLDEVDYSLLYEALTVTLDDLYKKKSKKLAKLEELEKTTVPPIKIDDVPKPKFYSSTKGELKSTLKEILSLHEKISDTEKMLKNISCTVKSIHSKRKQVRKLEVSLKQDHIINENQQPLCIRQIEQSHASETSKLQRKIATKMLSIEETRNRIAKKAQIFKHVLSHYDVSKHPLDFVVLRPKYETNSQNGNYYKNKEKNLEHLIFTLETCIKEVDTQLRGYKFATVNPLYESLAEIWNSEVSKLILSC</sequence>